<feature type="domain" description="Core-binding (CB)" evidence="11">
    <location>
        <begin position="17"/>
        <end position="107"/>
    </location>
</feature>
<dbReference type="STRING" id="856793.MICA_664"/>
<evidence type="ECO:0000256" key="6">
    <source>
        <dbReference type="ARBA" id="ARBA00023125"/>
    </source>
</evidence>
<evidence type="ECO:0000256" key="1">
    <source>
        <dbReference type="ARBA" id="ARBA00004496"/>
    </source>
</evidence>
<evidence type="ECO:0000313" key="12">
    <source>
        <dbReference type="EMBL" id="AEP08998.1"/>
    </source>
</evidence>
<dbReference type="GO" id="GO:0007059">
    <property type="term" value="P:chromosome segregation"/>
    <property type="evidence" value="ECO:0007669"/>
    <property type="project" value="UniProtKB-UniRule"/>
</dbReference>
<evidence type="ECO:0000259" key="10">
    <source>
        <dbReference type="PROSITE" id="PS51898"/>
    </source>
</evidence>
<feature type="active site" evidence="9">
    <location>
        <position position="174"/>
    </location>
</feature>
<dbReference type="PROSITE" id="PS51900">
    <property type="entry name" value="CB"/>
    <property type="match status" value="1"/>
</dbReference>
<dbReference type="InterPro" id="IPR044068">
    <property type="entry name" value="CB"/>
</dbReference>
<dbReference type="Gene3D" id="1.10.150.130">
    <property type="match status" value="1"/>
</dbReference>
<dbReference type="Pfam" id="PF00589">
    <property type="entry name" value="Phage_integrase"/>
    <property type="match status" value="1"/>
</dbReference>
<dbReference type="PROSITE" id="PS51898">
    <property type="entry name" value="TYR_RECOMBINASE"/>
    <property type="match status" value="1"/>
</dbReference>
<organism evidence="12 13">
    <name type="scientific">Micavibrio aeruginosavorus (strain ARL-13)</name>
    <dbReference type="NCBI Taxonomy" id="856793"/>
    <lineage>
        <taxon>Bacteria</taxon>
        <taxon>Pseudomonadati</taxon>
        <taxon>Bdellovibrionota</taxon>
        <taxon>Bdellovibrionia</taxon>
        <taxon>Bdellovibrionales</taxon>
        <taxon>Pseudobdellovibrionaceae</taxon>
        <taxon>Micavibrio</taxon>
    </lineage>
</organism>
<dbReference type="PANTHER" id="PTHR30349:SF90">
    <property type="entry name" value="TYROSINE RECOMBINASE XERD"/>
    <property type="match status" value="1"/>
</dbReference>
<dbReference type="GO" id="GO:0051301">
    <property type="term" value="P:cell division"/>
    <property type="evidence" value="ECO:0007669"/>
    <property type="project" value="UniProtKB-KW"/>
</dbReference>
<dbReference type="InterPro" id="IPR050090">
    <property type="entry name" value="Tyrosine_recombinase_XerCD"/>
</dbReference>
<name>G2KP97_MICAA</name>
<dbReference type="SUPFAM" id="SSF47823">
    <property type="entry name" value="lambda integrase-like, N-terminal domain"/>
    <property type="match status" value="1"/>
</dbReference>
<evidence type="ECO:0000256" key="4">
    <source>
        <dbReference type="ARBA" id="ARBA00022829"/>
    </source>
</evidence>
<reference evidence="12 13" key="1">
    <citation type="journal article" date="2011" name="BMC Genomics">
        <title>Genomic insights into an obligate epibiotic bacterial predator: Micavibrio aeruginosavorus ARL-13.</title>
        <authorList>
            <person name="Wang Z."/>
            <person name="Kadouri D."/>
            <person name="Wu M."/>
        </authorList>
    </citation>
    <scope>NUCLEOTIDE SEQUENCE [LARGE SCALE GENOMIC DNA]</scope>
    <source>
        <strain evidence="12 13">ARL-13</strain>
    </source>
</reference>
<dbReference type="GO" id="GO:0005737">
    <property type="term" value="C:cytoplasm"/>
    <property type="evidence" value="ECO:0007669"/>
    <property type="project" value="UniProtKB-SubCell"/>
</dbReference>
<keyword evidence="5 9" id="KW-0229">DNA integration</keyword>
<accession>G2KP97</accession>
<feature type="active site" evidence="9">
    <location>
        <position position="265"/>
    </location>
</feature>
<feature type="domain" description="Tyr recombinase" evidence="10">
    <location>
        <begin position="128"/>
        <end position="313"/>
    </location>
</feature>
<evidence type="ECO:0000256" key="8">
    <source>
        <dbReference type="ARBA" id="ARBA00023306"/>
    </source>
</evidence>
<dbReference type="PANTHER" id="PTHR30349">
    <property type="entry name" value="PHAGE INTEGRASE-RELATED"/>
    <property type="match status" value="1"/>
</dbReference>
<dbReference type="EMBL" id="CP002382">
    <property type="protein sequence ID" value="AEP08998.1"/>
    <property type="molecule type" value="Genomic_DNA"/>
</dbReference>
<dbReference type="eggNOG" id="COG4974">
    <property type="taxonomic scope" value="Bacteria"/>
</dbReference>
<evidence type="ECO:0000259" key="11">
    <source>
        <dbReference type="PROSITE" id="PS51900"/>
    </source>
</evidence>
<dbReference type="RefSeq" id="WP_014102221.1">
    <property type="nucleotide sequence ID" value="NC_016026.1"/>
</dbReference>
<dbReference type="GO" id="GO:0003677">
    <property type="term" value="F:DNA binding"/>
    <property type="evidence" value="ECO:0007669"/>
    <property type="project" value="UniProtKB-UniRule"/>
</dbReference>
<protein>
    <recommendedName>
        <fullName evidence="9">Tyrosine recombinase XerC</fullName>
    </recommendedName>
</protein>
<keyword evidence="3 9" id="KW-0132">Cell division</keyword>
<evidence type="ECO:0000256" key="2">
    <source>
        <dbReference type="ARBA" id="ARBA00022490"/>
    </source>
</evidence>
<sequence>MAEPPHLTHLQREQCAPDLADALGHWVDWLRERNLSKHTVRAYCGDVGGFVTFLCGHLGRPPSLNDLSDATIREFRAWMSRRAIDGASAATRARGLSGVKNLIGWLDRSGIMHNGAIKTVRTPKLPHKLPRPLSQRQAQSVLDNAESLSAATNDGWIGSRNRALFTLLYGCGLRIDEALSLNINGLPRDGFIRVRGKGNKERQVPVLQIVERMITQYRAECPFAETSDRPLFIGERGKRLHQGVAQKAMRDIRLALGLPETATPHALRHSFATHLLENGANLREIQELLGHASLSTTQRYTEVNAEELIRIHHAAHPRNKIDT</sequence>
<dbReference type="GO" id="GO:0009037">
    <property type="term" value="F:tyrosine-based site-specific recombinase activity"/>
    <property type="evidence" value="ECO:0007669"/>
    <property type="project" value="UniProtKB-UniRule"/>
</dbReference>
<feature type="active site" evidence="9">
    <location>
        <position position="291"/>
    </location>
</feature>
<keyword evidence="6 9" id="KW-0238">DNA-binding</keyword>
<dbReference type="InterPro" id="IPR002104">
    <property type="entry name" value="Integrase_catalytic"/>
</dbReference>
<dbReference type="GO" id="GO:0006313">
    <property type="term" value="P:DNA transposition"/>
    <property type="evidence" value="ECO:0007669"/>
    <property type="project" value="UniProtKB-UniRule"/>
</dbReference>
<dbReference type="Proteomes" id="UP000009286">
    <property type="component" value="Chromosome"/>
</dbReference>
<gene>
    <name evidence="9" type="primary">xerC</name>
    <name evidence="12" type="ordered locus">MICA_664</name>
</gene>
<dbReference type="InterPro" id="IPR023009">
    <property type="entry name" value="Tyrosine_recombinase_XerC/XerD"/>
</dbReference>
<feature type="active site" evidence="9">
    <location>
        <position position="268"/>
    </location>
</feature>
<dbReference type="HAMAP" id="MF_01808">
    <property type="entry name" value="Recomb_XerC_XerD"/>
    <property type="match status" value="1"/>
</dbReference>
<evidence type="ECO:0000256" key="5">
    <source>
        <dbReference type="ARBA" id="ARBA00022908"/>
    </source>
</evidence>
<keyword evidence="8 9" id="KW-0131">Cell cycle</keyword>
<keyword evidence="13" id="KW-1185">Reference proteome</keyword>
<dbReference type="AlphaFoldDB" id="G2KP97"/>
<comment type="function">
    <text evidence="9">Site-specific tyrosine recombinase, which acts by catalyzing the cutting and rejoining of the recombining DNA molecules. The XerC-XerD complex is essential to convert dimers of the bacterial chromosome into monomers to permit their segregation at cell division. It also contributes to the segregational stability of plasmids.</text>
</comment>
<dbReference type="InterPro" id="IPR004107">
    <property type="entry name" value="Integrase_SAM-like_N"/>
</dbReference>
<dbReference type="KEGG" id="mai:MICA_664"/>
<dbReference type="HOGENOM" id="CLU_027562_9_0_5"/>
<comment type="subunit">
    <text evidence="9">Forms a cyclic heterotetrameric complex composed of two molecules of XerC and two molecules of XerD.</text>
</comment>
<keyword evidence="4 9" id="KW-0159">Chromosome partition</keyword>
<keyword evidence="2 9" id="KW-0963">Cytoplasm</keyword>
<evidence type="ECO:0000256" key="7">
    <source>
        <dbReference type="ARBA" id="ARBA00023172"/>
    </source>
</evidence>
<dbReference type="InterPro" id="IPR011010">
    <property type="entry name" value="DNA_brk_join_enz"/>
</dbReference>
<dbReference type="Gene3D" id="1.10.443.10">
    <property type="entry name" value="Intergrase catalytic core"/>
    <property type="match status" value="1"/>
</dbReference>
<dbReference type="SUPFAM" id="SSF56349">
    <property type="entry name" value="DNA breaking-rejoining enzymes"/>
    <property type="match status" value="1"/>
</dbReference>
<dbReference type="InterPro" id="IPR013762">
    <property type="entry name" value="Integrase-like_cat_sf"/>
</dbReference>
<evidence type="ECO:0000256" key="9">
    <source>
        <dbReference type="HAMAP-Rule" id="MF_01808"/>
    </source>
</evidence>
<comment type="subcellular location">
    <subcellularLocation>
        <location evidence="1 9">Cytoplasm</location>
    </subcellularLocation>
</comment>
<dbReference type="Pfam" id="PF02899">
    <property type="entry name" value="Phage_int_SAM_1"/>
    <property type="match status" value="1"/>
</dbReference>
<evidence type="ECO:0000313" key="13">
    <source>
        <dbReference type="Proteomes" id="UP000009286"/>
    </source>
</evidence>
<keyword evidence="7 9" id="KW-0233">DNA recombination</keyword>
<comment type="similarity">
    <text evidence="9">Belongs to the 'phage' integrase family. XerC subfamily.</text>
</comment>
<dbReference type="OrthoDB" id="9801717at2"/>
<dbReference type="InterPro" id="IPR010998">
    <property type="entry name" value="Integrase_recombinase_N"/>
</dbReference>
<proteinExistence type="inferred from homology"/>
<feature type="active site" evidence="9">
    <location>
        <position position="197"/>
    </location>
</feature>
<evidence type="ECO:0000256" key="3">
    <source>
        <dbReference type="ARBA" id="ARBA00022618"/>
    </source>
</evidence>
<feature type="active site" description="O-(3'-phospho-DNA)-tyrosine intermediate" evidence="9">
    <location>
        <position position="300"/>
    </location>
</feature>